<dbReference type="InterPro" id="IPR036397">
    <property type="entry name" value="RNaseH_sf"/>
</dbReference>
<feature type="domain" description="Tc1-like transposase DDE" evidence="1">
    <location>
        <begin position="2"/>
        <end position="119"/>
    </location>
</feature>
<proteinExistence type="predicted"/>
<dbReference type="GO" id="GO:0003676">
    <property type="term" value="F:nucleic acid binding"/>
    <property type="evidence" value="ECO:0007669"/>
    <property type="project" value="InterPro"/>
</dbReference>
<dbReference type="InterPro" id="IPR038717">
    <property type="entry name" value="Tc1-like_DDE_dom"/>
</dbReference>
<evidence type="ECO:0000313" key="3">
    <source>
        <dbReference type="Proteomes" id="UP000603453"/>
    </source>
</evidence>
<dbReference type="Gene3D" id="3.30.420.10">
    <property type="entry name" value="Ribonuclease H-like superfamily/Ribonuclease H"/>
    <property type="match status" value="1"/>
</dbReference>
<protein>
    <recommendedName>
        <fullName evidence="1">Tc1-like transposase DDE domain-containing protein</fullName>
    </recommendedName>
</protein>
<reference evidence="2" key="1">
    <citation type="submission" date="2020-12" db="EMBL/GenBank/DDBJ databases">
        <title>Metabolic potential, ecology and presence of endohyphal bacteria is reflected in genomic diversity of Mucoromycotina.</title>
        <authorList>
            <person name="Muszewska A."/>
            <person name="Okrasinska A."/>
            <person name="Steczkiewicz K."/>
            <person name="Drgas O."/>
            <person name="Orlowska M."/>
            <person name="Perlinska-Lenart U."/>
            <person name="Aleksandrzak-Piekarczyk T."/>
            <person name="Szatraj K."/>
            <person name="Zielenkiewicz U."/>
            <person name="Pilsyk S."/>
            <person name="Malc E."/>
            <person name="Mieczkowski P."/>
            <person name="Kruszewska J.S."/>
            <person name="Biernat P."/>
            <person name="Pawlowska J."/>
        </authorList>
    </citation>
    <scope>NUCLEOTIDE SEQUENCE</scope>
    <source>
        <strain evidence="2">WA0000017839</strain>
    </source>
</reference>
<evidence type="ECO:0000259" key="1">
    <source>
        <dbReference type="Pfam" id="PF13358"/>
    </source>
</evidence>
<dbReference type="Proteomes" id="UP000603453">
    <property type="component" value="Unassembled WGS sequence"/>
</dbReference>
<organism evidence="2 3">
    <name type="scientific">Mucor saturninus</name>
    <dbReference type="NCBI Taxonomy" id="64648"/>
    <lineage>
        <taxon>Eukaryota</taxon>
        <taxon>Fungi</taxon>
        <taxon>Fungi incertae sedis</taxon>
        <taxon>Mucoromycota</taxon>
        <taxon>Mucoromycotina</taxon>
        <taxon>Mucoromycetes</taxon>
        <taxon>Mucorales</taxon>
        <taxon>Mucorineae</taxon>
        <taxon>Mucoraceae</taxon>
        <taxon>Mucor</taxon>
    </lineage>
</organism>
<gene>
    <name evidence="2" type="ORF">INT47_006052</name>
</gene>
<evidence type="ECO:0000313" key="2">
    <source>
        <dbReference type="EMBL" id="KAG2193770.1"/>
    </source>
</evidence>
<accession>A0A8H7QLC2</accession>
<sequence length="127" mass="14152">MTRERVWSARGEPAIVETPSGRATSHTMLGAISSVGVVNMSMAPSDKISMPKRTTGAHYMHLIIDTMDIMNTFPEMQGFHIVMDNAPIHIPGVIDPLIEKCSYIPVYLPPYLPELNPLKKKKLLVYC</sequence>
<dbReference type="OrthoDB" id="2209160at2759"/>
<dbReference type="EMBL" id="JAEPRD010000217">
    <property type="protein sequence ID" value="KAG2193770.1"/>
    <property type="molecule type" value="Genomic_DNA"/>
</dbReference>
<comment type="caution">
    <text evidence="2">The sequence shown here is derived from an EMBL/GenBank/DDBJ whole genome shotgun (WGS) entry which is preliminary data.</text>
</comment>
<keyword evidence="3" id="KW-1185">Reference proteome</keyword>
<dbReference type="Pfam" id="PF13358">
    <property type="entry name" value="DDE_3"/>
    <property type="match status" value="1"/>
</dbReference>
<dbReference type="AlphaFoldDB" id="A0A8H7QLC2"/>
<name>A0A8H7QLC2_9FUNG</name>